<evidence type="ECO:0000259" key="2">
    <source>
        <dbReference type="PROSITE" id="PS50043"/>
    </source>
</evidence>
<reference evidence="3 4" key="1">
    <citation type="journal article" date="2016" name="C (Basel)">
        <title>Selective Growth of and Electricity Production by Marine Exoelectrogenic Bacteria in Self-Aggregated Hydrogel of Microbially Reduced Graphene Oxide.</title>
        <authorList>
            <person name="Yoshida N."/>
            <person name="Goto Y."/>
            <person name="Miyata Y."/>
        </authorList>
    </citation>
    <scope>NUCLEOTIDE SEQUENCE [LARGE SCALE GENOMIC DNA]</scope>
    <source>
        <strain evidence="3 4">NIT-T3</strain>
    </source>
</reference>
<organism evidence="3 4">
    <name type="scientific">Desulfuromonas versatilis</name>
    <dbReference type="NCBI Taxonomy" id="2802975"/>
    <lineage>
        <taxon>Bacteria</taxon>
        <taxon>Pseudomonadati</taxon>
        <taxon>Thermodesulfobacteriota</taxon>
        <taxon>Desulfuromonadia</taxon>
        <taxon>Desulfuromonadales</taxon>
        <taxon>Desulfuromonadaceae</taxon>
        <taxon>Desulfuromonas</taxon>
    </lineage>
</organism>
<dbReference type="SUPFAM" id="SSF46894">
    <property type="entry name" value="C-terminal effector domain of the bipartite response regulators"/>
    <property type="match status" value="1"/>
</dbReference>
<dbReference type="Pfam" id="PF00196">
    <property type="entry name" value="GerE"/>
    <property type="match status" value="1"/>
</dbReference>
<keyword evidence="4" id="KW-1185">Reference proteome</keyword>
<sequence length="208" mass="23040">MSINLLISCGIYLFGEGIRTMVEENKNINVIGIACNDLDLMQMMAYEPDIVIADDRSCQSVFEAFEKGESAKMLLITDAADPFLAHGGLQAMVAKGLAGIMTKNADSQMLEKAIQKVYGGDLWIDHKTIKKSISTPTSGPENIKLTRKEAEILHYLCSGYSNKETARRMSISVQTVKSHCNNLYKKFGVSSRLKLVLQATDRSSRPFH</sequence>
<name>A0ABN6DYQ9_9BACT</name>
<dbReference type="InterPro" id="IPR039420">
    <property type="entry name" value="WalR-like"/>
</dbReference>
<dbReference type="InterPro" id="IPR000792">
    <property type="entry name" value="Tscrpt_reg_LuxR_C"/>
</dbReference>
<dbReference type="RefSeq" id="WP_221248683.1">
    <property type="nucleotide sequence ID" value="NZ_AP024355.1"/>
</dbReference>
<reference evidence="3 4" key="2">
    <citation type="journal article" date="2021" name="Int. J. Syst. Evol. Microbiol.">
        <title>Isolation and Polyphasic Characterization of Desulfuromonas versatilis sp. Nov., an Electrogenic Bacteria Capable of Versatile Metabolism Isolated from a Graphene Oxide-Reducing Enrichment Culture.</title>
        <authorList>
            <person name="Xie L."/>
            <person name="Yoshida N."/>
            <person name="Ishii S."/>
            <person name="Meng L."/>
        </authorList>
    </citation>
    <scope>NUCLEOTIDE SEQUENCE [LARGE SCALE GENOMIC DNA]</scope>
    <source>
        <strain evidence="3 4">NIT-T3</strain>
    </source>
</reference>
<gene>
    <name evidence="3" type="ORF">DESUT3_23270</name>
</gene>
<dbReference type="PROSITE" id="PS50043">
    <property type="entry name" value="HTH_LUXR_2"/>
    <property type="match status" value="1"/>
</dbReference>
<dbReference type="Proteomes" id="UP001319827">
    <property type="component" value="Chromosome"/>
</dbReference>
<dbReference type="CDD" id="cd06170">
    <property type="entry name" value="LuxR_C_like"/>
    <property type="match status" value="1"/>
</dbReference>
<proteinExistence type="predicted"/>
<dbReference type="PANTHER" id="PTHR43214">
    <property type="entry name" value="TWO-COMPONENT RESPONSE REGULATOR"/>
    <property type="match status" value="1"/>
</dbReference>
<accession>A0ABN6DYQ9</accession>
<dbReference type="PANTHER" id="PTHR43214:SF43">
    <property type="entry name" value="TWO-COMPONENT RESPONSE REGULATOR"/>
    <property type="match status" value="1"/>
</dbReference>
<feature type="domain" description="HTH luxR-type" evidence="2">
    <location>
        <begin position="138"/>
        <end position="203"/>
    </location>
</feature>
<dbReference type="GO" id="GO:0003677">
    <property type="term" value="F:DNA binding"/>
    <property type="evidence" value="ECO:0007669"/>
    <property type="project" value="UniProtKB-KW"/>
</dbReference>
<dbReference type="Gene3D" id="3.40.50.2300">
    <property type="match status" value="1"/>
</dbReference>
<dbReference type="SMART" id="SM00421">
    <property type="entry name" value="HTH_LUXR"/>
    <property type="match status" value="1"/>
</dbReference>
<keyword evidence="1 3" id="KW-0238">DNA-binding</keyword>
<evidence type="ECO:0000313" key="3">
    <source>
        <dbReference type="EMBL" id="BCR05258.1"/>
    </source>
</evidence>
<evidence type="ECO:0000256" key="1">
    <source>
        <dbReference type="ARBA" id="ARBA00023125"/>
    </source>
</evidence>
<dbReference type="PRINTS" id="PR00038">
    <property type="entry name" value="HTHLUXR"/>
</dbReference>
<dbReference type="InterPro" id="IPR016032">
    <property type="entry name" value="Sig_transdc_resp-reg_C-effctor"/>
</dbReference>
<protein>
    <submittedName>
        <fullName evidence="3">DNA-binding response regulator</fullName>
    </submittedName>
</protein>
<evidence type="ECO:0000313" key="4">
    <source>
        <dbReference type="Proteomes" id="UP001319827"/>
    </source>
</evidence>
<dbReference type="EMBL" id="AP024355">
    <property type="protein sequence ID" value="BCR05258.1"/>
    <property type="molecule type" value="Genomic_DNA"/>
</dbReference>